<evidence type="ECO:0000256" key="3">
    <source>
        <dbReference type="ARBA" id="ARBA00024867"/>
    </source>
</evidence>
<dbReference type="PROSITE" id="PS51833">
    <property type="entry name" value="HDOD"/>
    <property type="match status" value="1"/>
</dbReference>
<evidence type="ECO:0000256" key="4">
    <source>
        <dbReference type="PROSITE-ProRule" id="PRU00169"/>
    </source>
</evidence>
<dbReference type="RefSeq" id="WP_013150734.1">
    <property type="nucleotide sequence ID" value="NC_014209.1"/>
</dbReference>
<dbReference type="SUPFAM" id="SSF109604">
    <property type="entry name" value="HD-domain/PDEase-like"/>
    <property type="match status" value="1"/>
</dbReference>
<dbReference type="Gene3D" id="3.40.50.2300">
    <property type="match status" value="1"/>
</dbReference>
<sequence>MSKTLLFVDDEKQILKAIRRLYLDSDYCVYTADSGEEALKILDNTKVDVIVVDMKMPTMDGYELLKRVKQKYPSTIRLILSGYAEEKLFNDALQNNLAKLYMFKPWDNENFIRTIEQVIGAREILNSEETLKGISSIIGTLREKGLYEGLSFALEQVRDTQKALKKVAEDKRLERDTLDIVNSSFWEAQVGSIEEATGRLGEFNIKNIILAAVIFGYINKINPSVNKELLIKHATLTNRITDLIYRRLLKKNLSDIYLIAGLLHDIGRYAVLSIFTDDNDEVKANMQTLHQEIGGYILDHLDFTYPVIESALFHHSPSDSRVIYREIVSVVHIADYYAGRYLGENLEIDLDAGAFDFLGICKEDCDKVVDEIH</sequence>
<protein>
    <recommendedName>
        <fullName evidence="1">Stage 0 sporulation protein A homolog</fullName>
    </recommendedName>
</protein>
<name>A0ABN3Z3H5_THEM3</name>
<feature type="modified residue" description="4-aspartylphosphate" evidence="4">
    <location>
        <position position="53"/>
    </location>
</feature>
<dbReference type="PANTHER" id="PTHR44591">
    <property type="entry name" value="STRESS RESPONSE REGULATOR PROTEIN 1"/>
    <property type="match status" value="1"/>
</dbReference>
<dbReference type="InterPro" id="IPR050595">
    <property type="entry name" value="Bact_response_regulator"/>
</dbReference>
<dbReference type="PANTHER" id="PTHR44591:SF19">
    <property type="entry name" value="TWO-COMPONENT RESPONSE REGULATOR-RELATED"/>
    <property type="match status" value="1"/>
</dbReference>
<evidence type="ECO:0000256" key="2">
    <source>
        <dbReference type="ARBA" id="ARBA00022553"/>
    </source>
</evidence>
<dbReference type="SUPFAM" id="SSF52172">
    <property type="entry name" value="CheY-like"/>
    <property type="match status" value="1"/>
</dbReference>
<keyword evidence="8" id="KW-1185">Reference proteome</keyword>
<feature type="domain" description="Response regulatory" evidence="5">
    <location>
        <begin position="4"/>
        <end position="119"/>
    </location>
</feature>
<gene>
    <name evidence="7" type="ordered locus">Tmath_1815</name>
</gene>
<comment type="function">
    <text evidence="3">May play the central regulatory role in sporulation. It may be an element of the effector pathway responsible for the activation of sporulation genes in response to nutritional stress. Spo0A may act in concert with spo0H (a sigma factor) to control the expression of some genes that are critical to the sporulation process.</text>
</comment>
<evidence type="ECO:0000259" key="6">
    <source>
        <dbReference type="PROSITE" id="PS51833"/>
    </source>
</evidence>
<dbReference type="SMART" id="SM00448">
    <property type="entry name" value="REC"/>
    <property type="match status" value="1"/>
</dbReference>
<evidence type="ECO:0000313" key="8">
    <source>
        <dbReference type="Proteomes" id="UP000002064"/>
    </source>
</evidence>
<evidence type="ECO:0000259" key="5">
    <source>
        <dbReference type="PROSITE" id="PS50110"/>
    </source>
</evidence>
<dbReference type="Pfam" id="PF00072">
    <property type="entry name" value="Response_reg"/>
    <property type="match status" value="1"/>
</dbReference>
<accession>A0ABN3Z3H5</accession>
<dbReference type="Proteomes" id="UP000002064">
    <property type="component" value="Chromosome"/>
</dbReference>
<dbReference type="PROSITE" id="PS50110">
    <property type="entry name" value="RESPONSE_REGULATORY"/>
    <property type="match status" value="1"/>
</dbReference>
<reference evidence="7 8" key="1">
    <citation type="submission" date="2010-05" db="EMBL/GenBank/DDBJ databases">
        <title>Complete sequence of Thermoanaerobacter mathranii subsp. mathranii mathranii str. A3.</title>
        <authorList>
            <consortium name="US DOE Joint Genome Institute"/>
            <person name="Lucas S."/>
            <person name="Copeland A."/>
            <person name="Lapidus A."/>
            <person name="Cheng J.-F."/>
            <person name="Bruce D."/>
            <person name="Goodwin L."/>
            <person name="Pitluck S."/>
            <person name="Held B."/>
            <person name="Detter J.C."/>
            <person name="Han C."/>
            <person name="Tapia R."/>
            <person name="Land M."/>
            <person name="Hauser L."/>
            <person name="Kyrpides N."/>
            <person name="Mikhailova N."/>
            <person name="Zhou J."/>
            <person name="Hemme C."/>
            <person name="Woyke T."/>
        </authorList>
    </citation>
    <scope>NUCLEOTIDE SEQUENCE [LARGE SCALE GENOMIC DNA]</scope>
    <source>
        <strain evidence="7 8">A3</strain>
    </source>
</reference>
<dbReference type="CDD" id="cd17569">
    <property type="entry name" value="REC_HupR-like"/>
    <property type="match status" value="1"/>
</dbReference>
<dbReference type="EMBL" id="CP002032">
    <property type="protein sequence ID" value="ADH61513.1"/>
    <property type="molecule type" value="Genomic_DNA"/>
</dbReference>
<feature type="domain" description="HDOD" evidence="6">
    <location>
        <begin position="131"/>
        <end position="317"/>
    </location>
</feature>
<organism evidence="7 8">
    <name type="scientific">Thermoanaerobacter mathranii subsp. mathranii (strain DSM 11426 / CCUG 53645 / CIP 108742 / A3)</name>
    <dbReference type="NCBI Taxonomy" id="583358"/>
    <lineage>
        <taxon>Bacteria</taxon>
        <taxon>Bacillati</taxon>
        <taxon>Bacillota</taxon>
        <taxon>Clostridia</taxon>
        <taxon>Thermoanaerobacterales</taxon>
        <taxon>Thermoanaerobacteraceae</taxon>
        <taxon>Thermoanaerobacter</taxon>
    </lineage>
</organism>
<keyword evidence="2 4" id="KW-0597">Phosphoprotein</keyword>
<dbReference type="Pfam" id="PF08668">
    <property type="entry name" value="HDOD"/>
    <property type="match status" value="1"/>
</dbReference>
<proteinExistence type="predicted"/>
<dbReference type="Gene3D" id="1.10.3210.10">
    <property type="entry name" value="Hypothetical protein af1432"/>
    <property type="match status" value="1"/>
</dbReference>
<dbReference type="InterPro" id="IPR013976">
    <property type="entry name" value="HDOD"/>
</dbReference>
<dbReference type="InterPro" id="IPR011006">
    <property type="entry name" value="CheY-like_superfamily"/>
</dbReference>
<dbReference type="InterPro" id="IPR001789">
    <property type="entry name" value="Sig_transdc_resp-reg_receiver"/>
</dbReference>
<evidence type="ECO:0000256" key="1">
    <source>
        <dbReference type="ARBA" id="ARBA00018672"/>
    </source>
</evidence>
<evidence type="ECO:0000313" key="7">
    <source>
        <dbReference type="EMBL" id="ADH61513.1"/>
    </source>
</evidence>